<dbReference type="PROSITE" id="PS00598">
    <property type="entry name" value="CHROMO_1"/>
    <property type="match status" value="1"/>
</dbReference>
<keyword evidence="6" id="KW-0805">Transcription regulation</keyword>
<feature type="compositionally biased region" description="Acidic residues" evidence="10">
    <location>
        <begin position="1100"/>
        <end position="1109"/>
    </location>
</feature>
<keyword evidence="4" id="KW-0378">Hydrolase</keyword>
<dbReference type="InterPro" id="IPR000953">
    <property type="entry name" value="Chromo/chromo_shadow_dom"/>
</dbReference>
<feature type="compositionally biased region" description="Low complexity" evidence="10">
    <location>
        <begin position="1089"/>
        <end position="1099"/>
    </location>
</feature>
<dbReference type="Pfam" id="PF00271">
    <property type="entry name" value="Helicase_C"/>
    <property type="match status" value="1"/>
</dbReference>
<evidence type="ECO:0000313" key="15">
    <source>
        <dbReference type="Proteomes" id="UP001516023"/>
    </source>
</evidence>
<feature type="compositionally biased region" description="Basic residues" evidence="10">
    <location>
        <begin position="155"/>
        <end position="165"/>
    </location>
</feature>
<feature type="domain" description="Chromo" evidence="11">
    <location>
        <begin position="305"/>
        <end position="391"/>
    </location>
</feature>
<sequence length="2246" mass="254346">MVSLTILLFTAREANFYRSTKAEMTRPTRSAAASAASTSSTSSEEEHNRRSTRVRKFVTETKSTDEDSSAPEDEASSVDEQVVPVRKSARSTAFRGGMKDPSNSIADLLKAADASTGGGRSKRTKHRSSLEDTSAQSDDESVPKQQRRNNSIKSPAKRHTKKRMSKAPEHHSDESSESSEESESEDDDDEEEDIKISKIIAAKSLTLAEWKEQSSSINTTEISNGSRWIQENSPDENPNKYEERFLVKWQDLSYLHCSWETERDLVEFCEGAKQRLNTFFKKSVGGLLYEADERLDGDYFDPSWVTIERILDVSEENVKEDEEDVIKKFGIILDPKHPKFEEGTGRQFYVKWVNKPYSENTFEFERDLILNDVEYLDHLAAYELRKQKPTREDIKVQEEIGKTEMKRLYRIFGEKVKITAEERDGLIKQYRTNLEEKVFKNGGQLRDYQAEGVAWLMSNHINRRSSILADEMGLGKTIQTASYVNHVATQLSTRGPFLVIAPLSTLPHWYREFTGWTNLNTIVYHGSAEDRSRTREDEFAFPKDKVEPDSVGFNQRYLNKVQKKWKSKWDRSWMVEVVITTPEMLVTDDFKELAAVQWEILIVDEAHRLKNHNSKLAKNLRDSFEFKHSLLLTGTPIQNNMEELWTLLHFINPADFDSLDDFMEKYGDIKSKERVDELHETIRPYILRRLKEDVEKSVPPKEETLIEVELTTLQKQYYRALYEKNLKFLHRNKKKPLDGPSINNLAMQLRKCCNHPFLLTGVEVETRNQQPDATAVDLLVKASGKFVLLDKLLPRLKADRHRILLFSQFKIMLDIIEDYLHLRDFKCERIDGSITGLKRQAAIDRFQSKKGTDNGREEPFIMLLSTRAGGVGINLTAADTCIIFDSDWNPQNDLQAQARCHRIGQTKNVKIYRLLTRKTYEMQMFHMSSMKMGLDQAVLHGIENTGGNKDVMTKEEVEKLLRKGAYDIFKEDKDESNDFVSQDIDSILERRARTIVHENTGSKSKAAGGTFSKASFKNANETAEVDVDDPDFWTKVVGEVKDGDDDEILPSGKKRKRGHTNYSESEMMKDFDQAIGPQPDYGEDDDNKSAASEYSAEGGSSDDEDLEGVENEELKEIVKAVKSSHKKKEERHQWGGLTSTEWTKDDVEQVLKCLQTFGYGNISWDRFFSHQVMPLSKSYKPEEMKRMCWSLALLCLYEAAQDKINEVSASQSKANSGDVLSRISNDAFDSVVSETGEAPQKLARKKHEAFTRVMKNNSSWASLVLSDAIAFSKTALPRDTDFTKRILTGMHSPEKAQKEHQVQSQLSLGFEEGVWPALRSRSWKIDNKNGDKRKCYLHNGERYSSIVAVLNAIPKKHPELMNMVNSLITSVRAICKEDQTPTSHLDFDPDNLSANSLMEFLMHFAPLQLLADRNKANRIKLHHNTMVGRMTLLNALHMAVKTADKDLSTNASDAERNRALSKLIKVDSKSSLPHPEWTLLHDSILLRAAAKHGWIDRQSSVNAIISDKSIRWGPPFETQDVARSESLDEPDKNTVGKMTSADIKYSQVSRVARRAVTFLSMLKDSLKEGMTTATFSEIQEKLITAYCLIATEGDGWKINEDHLKESVLLDKRNVDDCEELPSKKALTKRLKKIVTAFTQKTHSDTEEVEDPAPESDITDVKAGTDNHGFALIDQTVRCNTLLAEMTRGLLKLSKKANKQNEYAQLILDEIDSLLDDNTNSGDSKDSIVTMKNLRQHILLYVGNYKSAPRPAKNILRVILGIDPVQSKAGTDPLFPLTTEQKSIARVAKAALNKLKKKSVTPADLTLTRALASLESIARDEDGTSSDLLRLTSTEILMLTVLISQGLPVHNSNWNNLILNDHILEDDTVGADGDFTISFYTMAGVMQLAAEFWLKVAEKKIEEKVKLLKTMNHDDPLMQSLVEEIAVLQKDKDNKKMTFSDAKQFSKEPLSFATRSITLLESVRKNIGPVDLNYAGEKRSRSLNKSENGLGTKVLNWFSKELSRWACSLGAVDKAGNVSATTSITANKDHPQSHDAAILTKRDCRTIYIQISQQSRLRSLFMKNSTRKLTHELIPQALKQSTTEWEDCPSWWNREDADGCTCQDDYDLLTGILDYGYSGFDEILNSNISFCVKLKEDTNAEPNSFSRAVAQARINQLTRDLHTIDDNVETMKLVARNKARRESGQSNGSSSAKKNSKNGGGIQVGLRAFFKRPADTEQAGVMAKRQKTPPTSPDQSHSDAEIITIDE</sequence>
<feature type="compositionally biased region" description="Acidic residues" evidence="10">
    <location>
        <begin position="175"/>
        <end position="193"/>
    </location>
</feature>
<evidence type="ECO:0000313" key="14">
    <source>
        <dbReference type="EMBL" id="KAL3802826.1"/>
    </source>
</evidence>
<proteinExistence type="predicted"/>
<protein>
    <submittedName>
        <fullName evidence="14">Uncharacterized protein</fullName>
    </submittedName>
</protein>
<dbReference type="Gene3D" id="3.40.50.300">
    <property type="entry name" value="P-loop containing nucleotide triphosphate hydrolases"/>
    <property type="match status" value="1"/>
</dbReference>
<keyword evidence="7" id="KW-0804">Transcription</keyword>
<evidence type="ECO:0000256" key="2">
    <source>
        <dbReference type="ARBA" id="ARBA00022737"/>
    </source>
</evidence>
<feature type="compositionally biased region" description="Low complexity" evidence="10">
    <location>
        <begin position="2183"/>
        <end position="2192"/>
    </location>
</feature>
<dbReference type="GO" id="GO:0016787">
    <property type="term" value="F:hydrolase activity"/>
    <property type="evidence" value="ECO:0007669"/>
    <property type="project" value="UniProtKB-KW"/>
</dbReference>
<evidence type="ECO:0000256" key="4">
    <source>
        <dbReference type="ARBA" id="ARBA00022801"/>
    </source>
</evidence>
<dbReference type="Gene3D" id="3.40.50.10810">
    <property type="entry name" value="Tandem AAA-ATPase domain"/>
    <property type="match status" value="1"/>
</dbReference>
<dbReference type="PANTHER" id="PTHR45623:SF48">
    <property type="entry name" value="SNF2 FAMILY DNA-DEPENDENT ATPASE"/>
    <property type="match status" value="1"/>
</dbReference>
<keyword evidence="2" id="KW-0677">Repeat</keyword>
<keyword evidence="5" id="KW-0067">ATP-binding</keyword>
<feature type="compositionally biased region" description="Low complexity" evidence="10">
    <location>
        <begin position="27"/>
        <end position="42"/>
    </location>
</feature>
<dbReference type="Pfam" id="PF00176">
    <property type="entry name" value="SNF2-rel_dom"/>
    <property type="match status" value="1"/>
</dbReference>
<feature type="region of interest" description="Disordered" evidence="10">
    <location>
        <begin position="213"/>
        <end position="236"/>
    </location>
</feature>
<feature type="compositionally biased region" description="Acidic residues" evidence="10">
    <location>
        <begin position="1646"/>
        <end position="1657"/>
    </location>
</feature>
<dbReference type="InterPro" id="IPR016197">
    <property type="entry name" value="Chromo-like_dom_sf"/>
</dbReference>
<dbReference type="SMART" id="SM00490">
    <property type="entry name" value="HELICc"/>
    <property type="match status" value="1"/>
</dbReference>
<keyword evidence="9" id="KW-0175">Coiled coil</keyword>
<feature type="domain" description="Chromo" evidence="11">
    <location>
        <begin position="228"/>
        <end position="282"/>
    </location>
</feature>
<dbReference type="Proteomes" id="UP001516023">
    <property type="component" value="Unassembled WGS sequence"/>
</dbReference>
<reference evidence="14 15" key="1">
    <citation type="journal article" date="2020" name="G3 (Bethesda)">
        <title>Improved Reference Genome for Cyclotella cryptica CCMP332, a Model for Cell Wall Morphogenesis, Salinity Adaptation, and Lipid Production in Diatoms (Bacillariophyta).</title>
        <authorList>
            <person name="Roberts W.R."/>
            <person name="Downey K.M."/>
            <person name="Ruck E.C."/>
            <person name="Traller J.C."/>
            <person name="Alverson A.J."/>
        </authorList>
    </citation>
    <scope>NUCLEOTIDE SEQUENCE [LARGE SCALE GENOMIC DNA]</scope>
    <source>
        <strain evidence="14 15">CCMP332</strain>
    </source>
</reference>
<organism evidence="14 15">
    <name type="scientific">Cyclotella cryptica</name>
    <dbReference type="NCBI Taxonomy" id="29204"/>
    <lineage>
        <taxon>Eukaryota</taxon>
        <taxon>Sar</taxon>
        <taxon>Stramenopiles</taxon>
        <taxon>Ochrophyta</taxon>
        <taxon>Bacillariophyta</taxon>
        <taxon>Coscinodiscophyceae</taxon>
        <taxon>Thalassiosirophycidae</taxon>
        <taxon>Stephanodiscales</taxon>
        <taxon>Stephanodiscaceae</taxon>
        <taxon>Cyclotella</taxon>
    </lineage>
</organism>
<feature type="region of interest" description="Disordered" evidence="10">
    <location>
        <begin position="1641"/>
        <end position="1660"/>
    </location>
</feature>
<keyword evidence="15" id="KW-1185">Reference proteome</keyword>
<dbReference type="SUPFAM" id="SSF54160">
    <property type="entry name" value="Chromo domain-like"/>
    <property type="match status" value="2"/>
</dbReference>
<dbReference type="SUPFAM" id="SSF52540">
    <property type="entry name" value="P-loop containing nucleoside triphosphate hydrolases"/>
    <property type="match status" value="2"/>
</dbReference>
<evidence type="ECO:0000256" key="7">
    <source>
        <dbReference type="ARBA" id="ARBA00023163"/>
    </source>
</evidence>
<accession>A0ABD3QUY3</accession>
<dbReference type="Pfam" id="PF00385">
    <property type="entry name" value="Chromo"/>
    <property type="match status" value="1"/>
</dbReference>
<name>A0ABD3QUY3_9STRA</name>
<dbReference type="GO" id="GO:0005524">
    <property type="term" value="F:ATP binding"/>
    <property type="evidence" value="ECO:0007669"/>
    <property type="project" value="UniProtKB-KW"/>
</dbReference>
<comment type="subcellular location">
    <subcellularLocation>
        <location evidence="1">Nucleus</location>
    </subcellularLocation>
</comment>
<keyword evidence="3" id="KW-0547">Nucleotide-binding</keyword>
<dbReference type="CDD" id="cd18793">
    <property type="entry name" value="SF2_C_SNF"/>
    <property type="match status" value="1"/>
</dbReference>
<feature type="domain" description="Helicase C-terminal" evidence="13">
    <location>
        <begin position="788"/>
        <end position="976"/>
    </location>
</feature>
<dbReference type="PROSITE" id="PS51194">
    <property type="entry name" value="HELICASE_CTER"/>
    <property type="match status" value="1"/>
</dbReference>
<dbReference type="PANTHER" id="PTHR45623">
    <property type="entry name" value="CHROMODOMAIN-HELICASE-DNA-BINDING PROTEIN 3-RELATED-RELATED"/>
    <property type="match status" value="1"/>
</dbReference>
<feature type="region of interest" description="Disordered" evidence="10">
    <location>
        <begin position="1043"/>
        <end position="1109"/>
    </location>
</feature>
<comment type="caution">
    <text evidence="14">The sequence shown here is derived from an EMBL/GenBank/DDBJ whole genome shotgun (WGS) entry which is preliminary data.</text>
</comment>
<dbReference type="InterPro" id="IPR023779">
    <property type="entry name" value="Chromodomain_CS"/>
</dbReference>
<dbReference type="InterPro" id="IPR023780">
    <property type="entry name" value="Chromo_domain"/>
</dbReference>
<evidence type="ECO:0000256" key="8">
    <source>
        <dbReference type="ARBA" id="ARBA00023242"/>
    </source>
</evidence>
<dbReference type="EMBL" id="JABMIG020000017">
    <property type="protein sequence ID" value="KAL3802826.1"/>
    <property type="molecule type" value="Genomic_DNA"/>
</dbReference>
<evidence type="ECO:0000256" key="3">
    <source>
        <dbReference type="ARBA" id="ARBA00022741"/>
    </source>
</evidence>
<feature type="coiled-coil region" evidence="9">
    <location>
        <begin position="1893"/>
        <end position="1937"/>
    </location>
</feature>
<evidence type="ECO:0000259" key="13">
    <source>
        <dbReference type="PROSITE" id="PS51194"/>
    </source>
</evidence>
<gene>
    <name evidence="14" type="ORF">HJC23_007603</name>
</gene>
<dbReference type="PROSITE" id="PS50013">
    <property type="entry name" value="CHROMO_2"/>
    <property type="match status" value="2"/>
</dbReference>
<feature type="region of interest" description="Disordered" evidence="10">
    <location>
        <begin position="2214"/>
        <end position="2246"/>
    </location>
</feature>
<evidence type="ECO:0000256" key="10">
    <source>
        <dbReference type="SAM" id="MobiDB-lite"/>
    </source>
</evidence>
<keyword evidence="8" id="KW-0539">Nucleus</keyword>
<feature type="domain" description="Helicase ATP-binding" evidence="12">
    <location>
        <begin position="457"/>
        <end position="654"/>
    </location>
</feature>
<dbReference type="GO" id="GO:0005634">
    <property type="term" value="C:nucleus"/>
    <property type="evidence" value="ECO:0007669"/>
    <property type="project" value="UniProtKB-SubCell"/>
</dbReference>
<dbReference type="InterPro" id="IPR049730">
    <property type="entry name" value="SNF2/RAD54-like_C"/>
</dbReference>
<feature type="region of interest" description="Disordered" evidence="10">
    <location>
        <begin position="2175"/>
        <end position="2200"/>
    </location>
</feature>
<dbReference type="InterPro" id="IPR027417">
    <property type="entry name" value="P-loop_NTPase"/>
</dbReference>
<dbReference type="InterPro" id="IPR038718">
    <property type="entry name" value="SNF2-like_sf"/>
</dbReference>
<feature type="compositionally biased region" description="Acidic residues" evidence="10">
    <location>
        <begin position="66"/>
        <end position="77"/>
    </location>
</feature>
<evidence type="ECO:0000256" key="5">
    <source>
        <dbReference type="ARBA" id="ARBA00022840"/>
    </source>
</evidence>
<dbReference type="InterPro" id="IPR001650">
    <property type="entry name" value="Helicase_C-like"/>
</dbReference>
<dbReference type="SMART" id="SM00298">
    <property type="entry name" value="CHROMO"/>
    <property type="match status" value="2"/>
</dbReference>
<evidence type="ECO:0000256" key="1">
    <source>
        <dbReference type="ARBA" id="ARBA00004123"/>
    </source>
</evidence>
<dbReference type="SMART" id="SM00487">
    <property type="entry name" value="DEXDc"/>
    <property type="match status" value="1"/>
</dbReference>
<feature type="region of interest" description="Disordered" evidence="10">
    <location>
        <begin position="22"/>
        <end position="193"/>
    </location>
</feature>
<evidence type="ECO:0000259" key="12">
    <source>
        <dbReference type="PROSITE" id="PS51192"/>
    </source>
</evidence>
<evidence type="ECO:0000256" key="9">
    <source>
        <dbReference type="SAM" id="Coils"/>
    </source>
</evidence>
<evidence type="ECO:0000256" key="6">
    <source>
        <dbReference type="ARBA" id="ARBA00023015"/>
    </source>
</evidence>
<dbReference type="InterPro" id="IPR014001">
    <property type="entry name" value="Helicase_ATP-bd"/>
</dbReference>
<dbReference type="Gene3D" id="2.40.50.40">
    <property type="match status" value="2"/>
</dbReference>
<evidence type="ECO:0000259" key="11">
    <source>
        <dbReference type="PROSITE" id="PS50013"/>
    </source>
</evidence>
<dbReference type="PROSITE" id="PS51192">
    <property type="entry name" value="HELICASE_ATP_BIND_1"/>
    <property type="match status" value="1"/>
</dbReference>
<dbReference type="InterPro" id="IPR000330">
    <property type="entry name" value="SNF2_N"/>
</dbReference>